<accession>A0ABR8A760</accession>
<keyword evidence="3" id="KW-1185">Reference proteome</keyword>
<dbReference type="SUPFAM" id="SSF140869">
    <property type="entry name" value="GUN4-like"/>
    <property type="match status" value="1"/>
</dbReference>
<dbReference type="PANTHER" id="PTHR34800">
    <property type="entry name" value="TETRAPYRROLE-BINDING PROTEIN, CHLOROPLASTIC"/>
    <property type="match status" value="1"/>
</dbReference>
<dbReference type="InterPro" id="IPR008629">
    <property type="entry name" value="GUN4-like"/>
</dbReference>
<evidence type="ECO:0000259" key="1">
    <source>
        <dbReference type="Pfam" id="PF05419"/>
    </source>
</evidence>
<dbReference type="RefSeq" id="WP_190538816.1">
    <property type="nucleotide sequence ID" value="NZ_CAWPNO010000095.1"/>
</dbReference>
<dbReference type="Gene3D" id="1.10.10.1770">
    <property type="entry name" value="Gun4-like"/>
    <property type="match status" value="1"/>
</dbReference>
<dbReference type="Gene3D" id="1.25.40.620">
    <property type="match status" value="1"/>
</dbReference>
<feature type="domain" description="GUN4-like" evidence="1">
    <location>
        <begin position="385"/>
        <end position="508"/>
    </location>
</feature>
<evidence type="ECO:0000313" key="2">
    <source>
        <dbReference type="EMBL" id="MBD2194876.1"/>
    </source>
</evidence>
<dbReference type="CDD" id="cd16383">
    <property type="entry name" value="GUN4"/>
    <property type="match status" value="1"/>
</dbReference>
<dbReference type="Proteomes" id="UP000658514">
    <property type="component" value="Unassembled WGS sequence"/>
</dbReference>
<sequence length="564" mass="66556">MLARKQQLITYASITIYEKNYKFPILKNPKFKKIQKKIQECQILIKEGKKSYSYIWGIVKRQQEINQREILSEVKLLIKDYNQLLDSVEDYKDRYQEFLLSFIDDWKNLFNKKYLEIRKINEERKKLEIKNIDNLQIIEKLKFENEENLKSLLLLSNTNFLILEKVKLLSEGIKNLAEDTKNQKQAIRQIVKDIEVYQEFYEYQNRAIKIRQEIAKIANTAINLENSLQNYFSPLQSLIDEVVKIDTNFYATVGEIQNLANSDLNTQSAYLTIEDSNIFSPNLINLLVSSYEKKDRLQDAFFQAQLLDGNIYDFYASNHEINVNQTINLISNYISTQLVAQKKVLGIVETDFVSSHSQPSIGNAELAELSHNYIEFNQESEINWQIDYTILQNLLSQSKWQEADIETAKLMLQVMGKHYWHEVYKEDILNFSCQAFHKIDRLWQQYSHGYFGFSVQQNIWDEIGSQIDYETEKRLGDRLGWRKEGNWLNYDQLTFKLSPTTPMGHLPVKWLHYDQDICDISANSPAEPMSMGAWRVGSWLIWQMHLFFTRAKICNETFPFNISP</sequence>
<evidence type="ECO:0000313" key="3">
    <source>
        <dbReference type="Proteomes" id="UP000658514"/>
    </source>
</evidence>
<dbReference type="EMBL" id="JACJQH010000006">
    <property type="protein sequence ID" value="MBD2194876.1"/>
    <property type="molecule type" value="Genomic_DNA"/>
</dbReference>
<protein>
    <submittedName>
        <fullName evidence="2">GUN4 domain-containing protein</fullName>
    </submittedName>
</protein>
<dbReference type="InterPro" id="IPR037215">
    <property type="entry name" value="GUN4-like_sf"/>
</dbReference>
<name>A0ABR8A760_9CYAN</name>
<reference evidence="2 3" key="1">
    <citation type="journal article" date="2020" name="ISME J.">
        <title>Comparative genomics reveals insights into cyanobacterial evolution and habitat adaptation.</title>
        <authorList>
            <person name="Chen M.Y."/>
            <person name="Teng W.K."/>
            <person name="Zhao L."/>
            <person name="Hu C.X."/>
            <person name="Zhou Y.K."/>
            <person name="Han B.P."/>
            <person name="Song L.R."/>
            <person name="Shu W.S."/>
        </authorList>
    </citation>
    <scope>NUCLEOTIDE SEQUENCE [LARGE SCALE GENOMIC DNA]</scope>
    <source>
        <strain evidence="2 3">FACHB-288</strain>
    </source>
</reference>
<dbReference type="PANTHER" id="PTHR34800:SF1">
    <property type="entry name" value="TETRAPYRROLE-BINDING PROTEIN, CHLOROPLASTIC"/>
    <property type="match status" value="1"/>
</dbReference>
<dbReference type="Pfam" id="PF05419">
    <property type="entry name" value="GUN4"/>
    <property type="match status" value="1"/>
</dbReference>
<proteinExistence type="predicted"/>
<gene>
    <name evidence="2" type="ORF">H6G24_05115</name>
</gene>
<comment type="caution">
    <text evidence="2">The sequence shown here is derived from an EMBL/GenBank/DDBJ whole genome shotgun (WGS) entry which is preliminary data.</text>
</comment>
<organism evidence="2 3">
    <name type="scientific">Calothrix parietina FACHB-288</name>
    <dbReference type="NCBI Taxonomy" id="2692896"/>
    <lineage>
        <taxon>Bacteria</taxon>
        <taxon>Bacillati</taxon>
        <taxon>Cyanobacteriota</taxon>
        <taxon>Cyanophyceae</taxon>
        <taxon>Nostocales</taxon>
        <taxon>Calotrichaceae</taxon>
        <taxon>Calothrix</taxon>
    </lineage>
</organism>